<evidence type="ECO:0000313" key="3">
    <source>
        <dbReference type="Proteomes" id="UP000692816"/>
    </source>
</evidence>
<reference evidence="1" key="2">
    <citation type="journal article" date="2021" name="Int. J. Syst. Evol. Microbiol.">
        <title>Bradyrhizobium septentrionale sp. nov. (sv. septentrionale) and Bradyrhizobium quebecense sp. nov. (sv. septentrionale) associated with legumes native to Canada possess rearranged symbiosis genes and numerous insertion sequences.</title>
        <authorList>
            <person name="Bromfield E.S.P."/>
            <person name="Cloutier S."/>
        </authorList>
    </citation>
    <scope>NUCLEOTIDE SEQUENCE</scope>
    <source>
        <strain evidence="1">12S5</strain>
    </source>
</reference>
<dbReference type="RefSeq" id="WP_173640762.1">
    <property type="nucleotide sequence ID" value="NZ_CP088022.1"/>
</dbReference>
<keyword evidence="3" id="KW-1185">Reference proteome</keyword>
<protein>
    <submittedName>
        <fullName evidence="2">Uncharacterized protein</fullName>
    </submittedName>
</protein>
<evidence type="ECO:0000313" key="1">
    <source>
        <dbReference type="EMBL" id="MBO1432757.1"/>
    </source>
</evidence>
<evidence type="ECO:0000313" key="2">
    <source>
        <dbReference type="EMBL" id="NVL10242.1"/>
    </source>
</evidence>
<reference evidence="2" key="1">
    <citation type="submission" date="2020-06" db="EMBL/GenBank/DDBJ databases">
        <title>Whole Genome Sequence of Bradyrhizobium sp. Strain 66S1MB.</title>
        <authorList>
            <person name="Bromfield E."/>
            <person name="Cloutier S."/>
        </authorList>
    </citation>
    <scope>NUCLEOTIDE SEQUENCE</scope>
    <source>
        <strain evidence="2">66S1MB</strain>
    </source>
</reference>
<accession>A0A974ACV7</accession>
<dbReference type="AlphaFoldDB" id="A0A974ACV7"/>
<dbReference type="EMBL" id="JABWSX010000001">
    <property type="protein sequence ID" value="NVL10242.1"/>
    <property type="molecule type" value="Genomic_DNA"/>
</dbReference>
<sequence length="82" mass="8621">MGLIVMRSWRACGPHAEPTIAGSRAARLADFMAADLSALDHLVVQIDGLHLGDDLVLVAAIGVGGEGNKRKREADTLASELE</sequence>
<name>A0A974ACV7_9BRAD</name>
<gene>
    <name evidence="2" type="ORF">HU230_31585</name>
    <name evidence="1" type="ORF">J4P68_26160</name>
</gene>
<dbReference type="EMBL" id="JAGEPA010000001">
    <property type="protein sequence ID" value="MBO1432757.1"/>
    <property type="molecule type" value="Genomic_DNA"/>
</dbReference>
<proteinExistence type="predicted"/>
<comment type="caution">
    <text evidence="2">The sequence shown here is derived from an EMBL/GenBank/DDBJ whole genome shotgun (WGS) entry which is preliminary data.</text>
</comment>
<organism evidence="2">
    <name type="scientific">Bradyrhizobium quebecense</name>
    <dbReference type="NCBI Taxonomy" id="2748629"/>
    <lineage>
        <taxon>Bacteria</taxon>
        <taxon>Pseudomonadati</taxon>
        <taxon>Pseudomonadota</taxon>
        <taxon>Alphaproteobacteria</taxon>
        <taxon>Hyphomicrobiales</taxon>
        <taxon>Nitrobacteraceae</taxon>
        <taxon>Bradyrhizobium</taxon>
    </lineage>
</organism>
<dbReference type="Proteomes" id="UP000692816">
    <property type="component" value="Unassembled WGS sequence"/>
</dbReference>